<accession>A0A2A9D1B7</accession>
<protein>
    <submittedName>
        <fullName evidence="3">Ubiquinone/menaquinone biosynthesis C-methylase UbiE</fullName>
    </submittedName>
</protein>
<comment type="caution">
    <text evidence="3">The sequence shown here is derived from an EMBL/GenBank/DDBJ whole genome shotgun (WGS) entry which is preliminary data.</text>
</comment>
<keyword evidence="3" id="KW-0489">Methyltransferase</keyword>
<dbReference type="PANTHER" id="PTHR43591:SF24">
    <property type="entry name" value="2-METHOXY-6-POLYPRENYL-1,4-BENZOQUINOL METHYLASE, MITOCHONDRIAL"/>
    <property type="match status" value="1"/>
</dbReference>
<evidence type="ECO:0000313" key="4">
    <source>
        <dbReference type="Proteomes" id="UP000224915"/>
    </source>
</evidence>
<evidence type="ECO:0000259" key="2">
    <source>
        <dbReference type="Pfam" id="PF08241"/>
    </source>
</evidence>
<evidence type="ECO:0000313" key="3">
    <source>
        <dbReference type="EMBL" id="PFG19742.1"/>
    </source>
</evidence>
<feature type="region of interest" description="Disordered" evidence="1">
    <location>
        <begin position="1"/>
        <end position="41"/>
    </location>
</feature>
<gene>
    <name evidence="3" type="ORF">ATL40_1311</name>
</gene>
<dbReference type="InterPro" id="IPR013216">
    <property type="entry name" value="Methyltransf_11"/>
</dbReference>
<dbReference type="Pfam" id="PF08241">
    <property type="entry name" value="Methyltransf_11"/>
    <property type="match status" value="1"/>
</dbReference>
<dbReference type="CDD" id="cd02440">
    <property type="entry name" value="AdoMet_MTases"/>
    <property type="match status" value="1"/>
</dbReference>
<organism evidence="3 4">
    <name type="scientific">Serinibacter salmoneus</name>
    <dbReference type="NCBI Taxonomy" id="556530"/>
    <lineage>
        <taxon>Bacteria</taxon>
        <taxon>Bacillati</taxon>
        <taxon>Actinomycetota</taxon>
        <taxon>Actinomycetes</taxon>
        <taxon>Micrococcales</taxon>
        <taxon>Beutenbergiaceae</taxon>
        <taxon>Serinibacter</taxon>
    </lineage>
</organism>
<keyword evidence="4" id="KW-1185">Reference proteome</keyword>
<dbReference type="InterPro" id="IPR029063">
    <property type="entry name" value="SAM-dependent_MTases_sf"/>
</dbReference>
<name>A0A2A9D1B7_9MICO</name>
<keyword evidence="3" id="KW-0830">Ubiquinone</keyword>
<dbReference type="SUPFAM" id="SSF53335">
    <property type="entry name" value="S-adenosyl-L-methionine-dependent methyltransferases"/>
    <property type="match status" value="1"/>
</dbReference>
<feature type="compositionally biased region" description="Polar residues" evidence="1">
    <location>
        <begin position="1"/>
        <end position="11"/>
    </location>
</feature>
<dbReference type="EMBL" id="PDJD01000001">
    <property type="protein sequence ID" value="PFG19742.1"/>
    <property type="molecule type" value="Genomic_DNA"/>
</dbReference>
<dbReference type="GO" id="GO:0008757">
    <property type="term" value="F:S-adenosylmethionine-dependent methyltransferase activity"/>
    <property type="evidence" value="ECO:0007669"/>
    <property type="project" value="InterPro"/>
</dbReference>
<proteinExistence type="predicted"/>
<reference evidence="3 4" key="1">
    <citation type="submission" date="2017-10" db="EMBL/GenBank/DDBJ databases">
        <title>Sequencing the genomes of 1000 actinobacteria strains.</title>
        <authorList>
            <person name="Klenk H.-P."/>
        </authorList>
    </citation>
    <scope>NUCLEOTIDE SEQUENCE [LARGE SCALE GENOMIC DNA]</scope>
    <source>
        <strain evidence="3 4">DSM 21801</strain>
    </source>
</reference>
<dbReference type="Gene3D" id="3.40.50.150">
    <property type="entry name" value="Vaccinia Virus protein VP39"/>
    <property type="match status" value="1"/>
</dbReference>
<dbReference type="AlphaFoldDB" id="A0A2A9D1B7"/>
<sequence length="297" mass="32449">MRGKDQVNSSDPVGEAPDDPTLPALAWAGYEEPPGSTEGTVDDALTARRWWDANATEYLADHATDLGVADFTWGPEGLREADARLLGDVRGRRILEIGAGSAPCSAWLADHGAEVIASDISHPMLAAGRAARGRAKEGEVDIPLVQADARHLPFAANTVDVVFTSYGVIPFVADLGAVHREVARVLRPGGRWVFSTTHPVRWAFPDDPGPEGLTARRSYYDDRPYRERAEDGEALYSEYHRTLEQHVALLVAAGFAVVDLREPRWQPGRRTWGGWSELRGRTLPGTLILSARRLVDG</sequence>
<feature type="domain" description="Methyltransferase type 11" evidence="2">
    <location>
        <begin position="95"/>
        <end position="194"/>
    </location>
</feature>
<dbReference type="PANTHER" id="PTHR43591">
    <property type="entry name" value="METHYLTRANSFERASE"/>
    <property type="match status" value="1"/>
</dbReference>
<dbReference type="Proteomes" id="UP000224915">
    <property type="component" value="Unassembled WGS sequence"/>
</dbReference>
<dbReference type="OrthoDB" id="5566900at2"/>
<evidence type="ECO:0000256" key="1">
    <source>
        <dbReference type="SAM" id="MobiDB-lite"/>
    </source>
</evidence>
<keyword evidence="3" id="KW-0808">Transferase</keyword>
<dbReference type="GO" id="GO:0032259">
    <property type="term" value="P:methylation"/>
    <property type="evidence" value="ECO:0007669"/>
    <property type="project" value="UniProtKB-KW"/>
</dbReference>